<proteinExistence type="inferred from homology"/>
<dbReference type="AlphaFoldDB" id="A0A7H1NR89"/>
<keyword evidence="4 7" id="KW-0812">Transmembrane</keyword>
<evidence type="ECO:0000313" key="8">
    <source>
        <dbReference type="EMBL" id="QNT78299.1"/>
    </source>
</evidence>
<evidence type="ECO:0000256" key="7">
    <source>
        <dbReference type="RuleBase" id="RU003879"/>
    </source>
</evidence>
<keyword evidence="5" id="KW-1133">Transmembrane helix</keyword>
<name>A0A7H1NR89_9PROT</name>
<sequence>MSMNIGLDSSTEDEPIVDINTTPLIDVMLVLLIMLIVTIPLQTESVQMALASGNQAQTPQQPEHISVVIDFDSTILWNGQPVANEQALTALIQAEAAKGNQPVIEIHPDRLANYTTVAGVLAHAQKLGLTKITIRN</sequence>
<comment type="subcellular location">
    <subcellularLocation>
        <location evidence="1">Cell membrane</location>
        <topology evidence="1">Single-pass membrane protein</topology>
    </subcellularLocation>
    <subcellularLocation>
        <location evidence="7">Cell membrane</location>
        <topology evidence="7">Single-pass type II membrane protein</topology>
    </subcellularLocation>
</comment>
<keyword evidence="7" id="KW-0813">Transport</keyword>
<dbReference type="GO" id="GO:0005886">
    <property type="term" value="C:plasma membrane"/>
    <property type="evidence" value="ECO:0007669"/>
    <property type="project" value="UniProtKB-SubCell"/>
</dbReference>
<evidence type="ECO:0000256" key="5">
    <source>
        <dbReference type="ARBA" id="ARBA00022989"/>
    </source>
</evidence>
<keyword evidence="6" id="KW-0472">Membrane</keyword>
<dbReference type="EMBL" id="CP060244">
    <property type="protein sequence ID" value="QNT78299.1"/>
    <property type="molecule type" value="Genomic_DNA"/>
</dbReference>
<evidence type="ECO:0000256" key="1">
    <source>
        <dbReference type="ARBA" id="ARBA00004162"/>
    </source>
</evidence>
<evidence type="ECO:0000256" key="6">
    <source>
        <dbReference type="ARBA" id="ARBA00023136"/>
    </source>
</evidence>
<reference evidence="8 9" key="1">
    <citation type="submission" date="2020-08" db="EMBL/GenBank/DDBJ databases">
        <title>Complete genome sequence of Entomobacter blattae G55GP.</title>
        <authorList>
            <person name="Poehlein A."/>
            <person name="Guzman J."/>
            <person name="Daniel R."/>
            <person name="Vilcinskas A."/>
        </authorList>
    </citation>
    <scope>NUCLEOTIDE SEQUENCE [LARGE SCALE GENOMIC DNA]</scope>
    <source>
        <strain evidence="8 9">G55GP</strain>
    </source>
</reference>
<protein>
    <submittedName>
        <fullName evidence="8">Biopolymer transport protein ExbD</fullName>
    </submittedName>
</protein>
<keyword evidence="9" id="KW-1185">Reference proteome</keyword>
<keyword evidence="7" id="KW-0653">Protein transport</keyword>
<dbReference type="Gene3D" id="3.30.420.270">
    <property type="match status" value="1"/>
</dbReference>
<dbReference type="RefSeq" id="WP_203414629.1">
    <property type="nucleotide sequence ID" value="NZ_CP060244.1"/>
</dbReference>
<dbReference type="GO" id="GO:0015031">
    <property type="term" value="P:protein transport"/>
    <property type="evidence" value="ECO:0007669"/>
    <property type="project" value="UniProtKB-KW"/>
</dbReference>
<organism evidence="8 9">
    <name type="scientific">Entomobacter blattae</name>
    <dbReference type="NCBI Taxonomy" id="2762277"/>
    <lineage>
        <taxon>Bacteria</taxon>
        <taxon>Pseudomonadati</taxon>
        <taxon>Pseudomonadota</taxon>
        <taxon>Alphaproteobacteria</taxon>
        <taxon>Acetobacterales</taxon>
        <taxon>Acetobacteraceae</taxon>
        <taxon>Entomobacter</taxon>
    </lineage>
</organism>
<accession>A0A7H1NR89</accession>
<evidence type="ECO:0000256" key="3">
    <source>
        <dbReference type="ARBA" id="ARBA00022475"/>
    </source>
</evidence>
<dbReference type="InterPro" id="IPR003400">
    <property type="entry name" value="ExbD"/>
</dbReference>
<dbReference type="PANTHER" id="PTHR30558">
    <property type="entry name" value="EXBD MEMBRANE COMPONENT OF PMF-DRIVEN MACROMOLECULE IMPORT SYSTEM"/>
    <property type="match status" value="1"/>
</dbReference>
<dbReference type="GO" id="GO:0022857">
    <property type="term" value="F:transmembrane transporter activity"/>
    <property type="evidence" value="ECO:0007669"/>
    <property type="project" value="InterPro"/>
</dbReference>
<comment type="similarity">
    <text evidence="2 7">Belongs to the ExbD/TolR family.</text>
</comment>
<dbReference type="PANTHER" id="PTHR30558:SF7">
    <property type="entry name" value="TOL-PAL SYSTEM PROTEIN TOLR"/>
    <property type="match status" value="1"/>
</dbReference>
<gene>
    <name evidence="8" type="primary">exbD_1</name>
    <name evidence="8" type="ORF">JGUZn3_10710</name>
</gene>
<evidence type="ECO:0000313" key="9">
    <source>
        <dbReference type="Proteomes" id="UP000516349"/>
    </source>
</evidence>
<dbReference type="KEGG" id="ebla:JGUZn3_10710"/>
<dbReference type="Pfam" id="PF02472">
    <property type="entry name" value="ExbD"/>
    <property type="match status" value="1"/>
</dbReference>
<dbReference type="Proteomes" id="UP000516349">
    <property type="component" value="Chromosome"/>
</dbReference>
<keyword evidence="3" id="KW-1003">Cell membrane</keyword>
<evidence type="ECO:0000256" key="2">
    <source>
        <dbReference type="ARBA" id="ARBA00005811"/>
    </source>
</evidence>
<evidence type="ECO:0000256" key="4">
    <source>
        <dbReference type="ARBA" id="ARBA00022692"/>
    </source>
</evidence>